<accession>A0AAV8URW6</accession>
<dbReference type="InterPro" id="IPR002683">
    <property type="entry name" value="PsbP_C"/>
</dbReference>
<evidence type="ECO:0000313" key="3">
    <source>
        <dbReference type="Proteomes" id="UP001157974"/>
    </source>
</evidence>
<dbReference type="Gene3D" id="3.40.1000.10">
    <property type="entry name" value="Mog1/PsbP, alpha/beta/alpha sandwich"/>
    <property type="match status" value="1"/>
</dbReference>
<dbReference type="PANTHER" id="PTHR31407">
    <property type="match status" value="1"/>
</dbReference>
<protein>
    <recommendedName>
        <fullName evidence="1">PsbP C-terminal domain-containing protein</fullName>
    </recommendedName>
</protein>
<keyword evidence="3" id="KW-1185">Reference proteome</keyword>
<dbReference type="PROSITE" id="PS51257">
    <property type="entry name" value="PROKAR_LIPOPROTEIN"/>
    <property type="match status" value="1"/>
</dbReference>
<dbReference type="GO" id="GO:0015979">
    <property type="term" value="P:photosynthesis"/>
    <property type="evidence" value="ECO:0007669"/>
    <property type="project" value="InterPro"/>
</dbReference>
<dbReference type="Proteomes" id="UP001157974">
    <property type="component" value="Unassembled WGS sequence"/>
</dbReference>
<feature type="domain" description="PsbP C-terminal" evidence="1">
    <location>
        <begin position="78"/>
        <end position="219"/>
    </location>
</feature>
<comment type="caution">
    <text evidence="2">The sequence shown here is derived from an EMBL/GenBank/DDBJ whole genome shotgun (WGS) entry which is preliminary data.</text>
</comment>
<dbReference type="EMBL" id="JAMWBK010000007">
    <property type="protein sequence ID" value="KAJ8903341.1"/>
    <property type="molecule type" value="Genomic_DNA"/>
</dbReference>
<sequence>MGKAWVMGFVAGSLGCGSSVRGQRGRVIREVEGGERVKVSRREVLFGAAGLVSLSVGGEVLAEEETSELVWKGPSSLGYTFKYPPAWTATKKQIKTHVSEVLVVKDGTSAQVGLVVDPVKINSLKEFGSPEQVADKVLGVEKKKDGTLSVKALAFDSFDMDGLTYYEIEYEVENTRGMKRYISRLTINDKNLYVFTGQAKIADFSSSEADLRKVLSSLYVKKSYNNI</sequence>
<evidence type="ECO:0000313" key="2">
    <source>
        <dbReference type="EMBL" id="KAJ8903341.1"/>
    </source>
</evidence>
<dbReference type="GO" id="GO:0009523">
    <property type="term" value="C:photosystem II"/>
    <property type="evidence" value="ECO:0007669"/>
    <property type="project" value="InterPro"/>
</dbReference>
<name>A0AAV8URW6_9RHOD</name>
<gene>
    <name evidence="2" type="ORF">NDN08_004449</name>
</gene>
<dbReference type="GO" id="GO:0005509">
    <property type="term" value="F:calcium ion binding"/>
    <property type="evidence" value="ECO:0007669"/>
    <property type="project" value="InterPro"/>
</dbReference>
<dbReference type="GO" id="GO:0019898">
    <property type="term" value="C:extrinsic component of membrane"/>
    <property type="evidence" value="ECO:0007669"/>
    <property type="project" value="InterPro"/>
</dbReference>
<dbReference type="InterPro" id="IPR016123">
    <property type="entry name" value="Mog1/PsbP_a/b/a-sand"/>
</dbReference>
<dbReference type="SUPFAM" id="SSF55724">
    <property type="entry name" value="Mog1p/PsbP-like"/>
    <property type="match status" value="1"/>
</dbReference>
<dbReference type="Pfam" id="PF01789">
    <property type="entry name" value="PsbP"/>
    <property type="match status" value="1"/>
</dbReference>
<evidence type="ECO:0000259" key="1">
    <source>
        <dbReference type="Pfam" id="PF01789"/>
    </source>
</evidence>
<dbReference type="PANTHER" id="PTHR31407:SF3">
    <property type="entry name" value="PSBP DOMAIN-CONTAINING PROTEIN 2, CHLOROPLASTIC"/>
    <property type="match status" value="1"/>
</dbReference>
<dbReference type="AlphaFoldDB" id="A0AAV8URW6"/>
<proteinExistence type="predicted"/>
<organism evidence="2 3">
    <name type="scientific">Rhodosorus marinus</name>
    <dbReference type="NCBI Taxonomy" id="101924"/>
    <lineage>
        <taxon>Eukaryota</taxon>
        <taxon>Rhodophyta</taxon>
        <taxon>Stylonematophyceae</taxon>
        <taxon>Stylonematales</taxon>
        <taxon>Stylonemataceae</taxon>
        <taxon>Rhodosorus</taxon>
    </lineage>
</organism>
<reference evidence="2 3" key="1">
    <citation type="journal article" date="2023" name="Nat. Commun.">
        <title>Origin of minicircular mitochondrial genomes in red algae.</title>
        <authorList>
            <person name="Lee Y."/>
            <person name="Cho C.H."/>
            <person name="Lee Y.M."/>
            <person name="Park S.I."/>
            <person name="Yang J.H."/>
            <person name="West J.A."/>
            <person name="Bhattacharya D."/>
            <person name="Yoon H.S."/>
        </authorList>
    </citation>
    <scope>NUCLEOTIDE SEQUENCE [LARGE SCALE GENOMIC DNA]</scope>
    <source>
        <strain evidence="2 3">CCMP1338</strain>
        <tissue evidence="2">Whole cell</tissue>
    </source>
</reference>